<dbReference type="OrthoDB" id="310217at2759"/>
<dbReference type="InterPro" id="IPR053083">
    <property type="entry name" value="TF_kinase-domain_protein"/>
</dbReference>
<dbReference type="GO" id="GO:0005524">
    <property type="term" value="F:ATP binding"/>
    <property type="evidence" value="ECO:0007669"/>
    <property type="project" value="InterPro"/>
</dbReference>
<dbReference type="GeneID" id="25410150"/>
<dbReference type="InterPro" id="IPR011009">
    <property type="entry name" value="Kinase-like_dom_sf"/>
</dbReference>
<proteinExistence type="predicted"/>
<sequence>MGSIHLALGGSGAIHYWLKVDENQKILDRMVIKDFWYGESTIEPPAYKGIYEDLVYKGMDFGVNPDRPGKATADERFLREAYLQGLMTNRNHASATNTVPLRGYKKGDKHEYNKDGSVKRTHWRIYLDLLHAGDLSNLIEEHTVADEFNPKIRHPEHPLPEPYIWWVFTCIAEALLHLESVVQARPNARQEQDEVIAFLDMKPLDILLDSQRGDQYPIYPKPLLSDFGAGHILYKEDPRQDDRHEATYPHDATAGFFPPEMRRRTKYGVERGITDKPLYSWTNIWQTGRIVECLMNLKQRMDHEKYSLVAMEDSWIKQEPPRFEKLPHFRYSDDLIDLVWQCQRHEPEQRPTPAELLKLIRERAPKHNLGMEEWGNATWIQEQEKKKANRPKTYAGVLKGKGPTQSMKKREAAGKLGFLNAYPPEWAKRYYDLDMDLPNGAEMLFYGNKDYAKVTTQAYIPPKKKFDPLAGVDWAASFG</sequence>
<dbReference type="Proteomes" id="UP000027730">
    <property type="component" value="Unassembled WGS sequence"/>
</dbReference>
<dbReference type="GO" id="GO:0004672">
    <property type="term" value="F:protein kinase activity"/>
    <property type="evidence" value="ECO:0007669"/>
    <property type="project" value="InterPro"/>
</dbReference>
<dbReference type="RefSeq" id="XP_013428600.1">
    <property type="nucleotide sequence ID" value="XM_013573146.1"/>
</dbReference>
<reference evidence="2 3" key="1">
    <citation type="journal article" date="2014" name="BMC Genomics">
        <title>Genome sequencing of four Aureobasidium pullulans varieties: biotechnological potential, stress tolerance, and description of new species.</title>
        <authorList>
            <person name="Gostin Ar C."/>
            <person name="Ohm R.A."/>
            <person name="Kogej T."/>
            <person name="Sonjak S."/>
            <person name="Turk M."/>
            <person name="Zajc J."/>
            <person name="Zalar P."/>
            <person name="Grube M."/>
            <person name="Sun H."/>
            <person name="Han J."/>
            <person name="Sharma A."/>
            <person name="Chiniquy J."/>
            <person name="Ngan C.Y."/>
            <person name="Lipzen A."/>
            <person name="Barry K."/>
            <person name="Grigoriev I.V."/>
            <person name="Gunde-Cimerman N."/>
        </authorList>
    </citation>
    <scope>NUCLEOTIDE SEQUENCE [LARGE SCALE GENOMIC DNA]</scope>
    <source>
        <strain evidence="2 3">CBS 147.97</strain>
    </source>
</reference>
<accession>A0A074WMH3</accession>
<dbReference type="AlphaFoldDB" id="A0A074WMH3"/>
<protein>
    <recommendedName>
        <fullName evidence="1">Protein kinase domain-containing protein</fullName>
    </recommendedName>
</protein>
<keyword evidence="3" id="KW-1185">Reference proteome</keyword>
<name>A0A074WMH3_9PEZI</name>
<dbReference type="HOGENOM" id="CLU_030351_0_0_1"/>
<evidence type="ECO:0000313" key="2">
    <source>
        <dbReference type="EMBL" id="KEQ74315.1"/>
    </source>
</evidence>
<dbReference type="SUPFAM" id="SSF56112">
    <property type="entry name" value="Protein kinase-like (PK-like)"/>
    <property type="match status" value="1"/>
</dbReference>
<gene>
    <name evidence="2" type="ORF">M436DRAFT_44464</name>
</gene>
<dbReference type="InterPro" id="IPR000719">
    <property type="entry name" value="Prot_kinase_dom"/>
</dbReference>
<dbReference type="PROSITE" id="PS50011">
    <property type="entry name" value="PROTEIN_KINASE_DOM"/>
    <property type="match status" value="1"/>
</dbReference>
<dbReference type="Gene3D" id="1.10.510.10">
    <property type="entry name" value="Transferase(Phosphotransferase) domain 1"/>
    <property type="match status" value="1"/>
</dbReference>
<feature type="domain" description="Protein kinase" evidence="1">
    <location>
        <begin position="1"/>
        <end position="370"/>
    </location>
</feature>
<dbReference type="EMBL" id="KL584707">
    <property type="protein sequence ID" value="KEQ74315.1"/>
    <property type="molecule type" value="Genomic_DNA"/>
</dbReference>
<dbReference type="PANTHER" id="PTHR44305:SF2">
    <property type="entry name" value="SI:DKEY-192D15.2"/>
    <property type="match status" value="1"/>
</dbReference>
<organism evidence="2 3">
    <name type="scientific">Aureobasidium namibiae CBS 147.97</name>
    <dbReference type="NCBI Taxonomy" id="1043004"/>
    <lineage>
        <taxon>Eukaryota</taxon>
        <taxon>Fungi</taxon>
        <taxon>Dikarya</taxon>
        <taxon>Ascomycota</taxon>
        <taxon>Pezizomycotina</taxon>
        <taxon>Dothideomycetes</taxon>
        <taxon>Dothideomycetidae</taxon>
        <taxon>Dothideales</taxon>
        <taxon>Saccotheciaceae</taxon>
        <taxon>Aureobasidium</taxon>
    </lineage>
</organism>
<evidence type="ECO:0000259" key="1">
    <source>
        <dbReference type="PROSITE" id="PS50011"/>
    </source>
</evidence>
<dbReference type="PANTHER" id="PTHR44305">
    <property type="entry name" value="SI:DKEY-192D15.2-RELATED"/>
    <property type="match status" value="1"/>
</dbReference>
<evidence type="ECO:0000313" key="3">
    <source>
        <dbReference type="Proteomes" id="UP000027730"/>
    </source>
</evidence>